<reference evidence="3" key="1">
    <citation type="journal article" date="2020" name="Stud. Mycol.">
        <title>101 Dothideomycetes genomes: a test case for predicting lifestyles and emergence of pathogens.</title>
        <authorList>
            <person name="Haridas S."/>
            <person name="Albert R."/>
            <person name="Binder M."/>
            <person name="Bloem J."/>
            <person name="Labutti K."/>
            <person name="Salamov A."/>
            <person name="Andreopoulos B."/>
            <person name="Baker S."/>
            <person name="Barry K."/>
            <person name="Bills G."/>
            <person name="Bluhm B."/>
            <person name="Cannon C."/>
            <person name="Castanera R."/>
            <person name="Culley D."/>
            <person name="Daum C."/>
            <person name="Ezra D."/>
            <person name="Gonzalez J."/>
            <person name="Henrissat B."/>
            <person name="Kuo A."/>
            <person name="Liang C."/>
            <person name="Lipzen A."/>
            <person name="Lutzoni F."/>
            <person name="Magnuson J."/>
            <person name="Mondo S."/>
            <person name="Nolan M."/>
            <person name="Ohm R."/>
            <person name="Pangilinan J."/>
            <person name="Park H.-J."/>
            <person name="Ramirez L."/>
            <person name="Alfaro M."/>
            <person name="Sun H."/>
            <person name="Tritt A."/>
            <person name="Yoshinaga Y."/>
            <person name="Zwiers L.-H."/>
            <person name="Turgeon B."/>
            <person name="Goodwin S."/>
            <person name="Spatafora J."/>
            <person name="Crous P."/>
            <person name="Grigoriev I."/>
        </authorList>
    </citation>
    <scope>NUCLEOTIDE SEQUENCE</scope>
    <source>
        <strain evidence="3">CBS 121167</strain>
    </source>
</reference>
<dbReference type="OrthoDB" id="541052at2759"/>
<keyword evidence="1" id="KW-0812">Transmembrane</keyword>
<dbReference type="InterPro" id="IPR006598">
    <property type="entry name" value="CAP10"/>
</dbReference>
<keyword evidence="4" id="KW-1185">Reference proteome</keyword>
<proteinExistence type="predicted"/>
<evidence type="ECO:0000256" key="1">
    <source>
        <dbReference type="SAM" id="Phobius"/>
    </source>
</evidence>
<keyword evidence="3" id="KW-0808">Transferase</keyword>
<dbReference type="RefSeq" id="XP_033395197.1">
    <property type="nucleotide sequence ID" value="XM_033540837.1"/>
</dbReference>
<evidence type="ECO:0000313" key="4">
    <source>
        <dbReference type="Proteomes" id="UP000799438"/>
    </source>
</evidence>
<feature type="transmembrane region" description="Helical" evidence="1">
    <location>
        <begin position="17"/>
        <end position="36"/>
    </location>
</feature>
<organism evidence="3 4">
    <name type="scientific">Aplosporella prunicola CBS 121167</name>
    <dbReference type="NCBI Taxonomy" id="1176127"/>
    <lineage>
        <taxon>Eukaryota</taxon>
        <taxon>Fungi</taxon>
        <taxon>Dikarya</taxon>
        <taxon>Ascomycota</taxon>
        <taxon>Pezizomycotina</taxon>
        <taxon>Dothideomycetes</taxon>
        <taxon>Dothideomycetes incertae sedis</taxon>
        <taxon>Botryosphaeriales</taxon>
        <taxon>Aplosporellaceae</taxon>
        <taxon>Aplosporella</taxon>
    </lineage>
</organism>
<evidence type="ECO:0000313" key="3">
    <source>
        <dbReference type="EMBL" id="KAF2139484.1"/>
    </source>
</evidence>
<keyword evidence="1" id="KW-1133">Transmembrane helix</keyword>
<dbReference type="EMBL" id="ML995492">
    <property type="protein sequence ID" value="KAF2139484.1"/>
    <property type="molecule type" value="Genomic_DNA"/>
</dbReference>
<dbReference type="Pfam" id="PF05686">
    <property type="entry name" value="Glyco_transf_90"/>
    <property type="match status" value="1"/>
</dbReference>
<dbReference type="PANTHER" id="PTHR12203">
    <property type="entry name" value="KDEL LYS-ASP-GLU-LEU CONTAINING - RELATED"/>
    <property type="match status" value="1"/>
</dbReference>
<accession>A0A6A6B8F3</accession>
<gene>
    <name evidence="3" type="ORF">K452DRAFT_289500</name>
</gene>
<dbReference type="AlphaFoldDB" id="A0A6A6B8F3"/>
<dbReference type="Proteomes" id="UP000799438">
    <property type="component" value="Unassembled WGS sequence"/>
</dbReference>
<name>A0A6A6B8F3_9PEZI</name>
<dbReference type="SMART" id="SM00672">
    <property type="entry name" value="CAP10"/>
    <property type="match status" value="1"/>
</dbReference>
<dbReference type="GO" id="GO:0016740">
    <property type="term" value="F:transferase activity"/>
    <property type="evidence" value="ECO:0007669"/>
    <property type="project" value="UniProtKB-KW"/>
</dbReference>
<feature type="domain" description="Glycosyl transferase CAP10" evidence="2">
    <location>
        <begin position="313"/>
        <end position="587"/>
    </location>
</feature>
<evidence type="ECO:0000259" key="2">
    <source>
        <dbReference type="SMART" id="SM00672"/>
    </source>
</evidence>
<dbReference type="GeneID" id="54298333"/>
<keyword evidence="1" id="KW-0472">Membrane</keyword>
<dbReference type="InterPro" id="IPR051091">
    <property type="entry name" value="O-Glucosyltr/Glycosyltrsf_90"/>
</dbReference>
<protein>
    <submittedName>
        <fullName evidence="3">Glycosyltransferase family 90 protein</fullName>
    </submittedName>
</protein>
<dbReference type="PANTHER" id="PTHR12203:SF22">
    <property type="entry name" value="CAPSULE ASSOCIATED PROTEIN"/>
    <property type="match status" value="1"/>
</dbReference>
<sequence>MLYPNATISLTPAHRRWLVGCVASLIAGWLLLHLIFPDRTYWPYAQSPNLKPDEHPISYLIDRAASDFNRLLGSRSTNLKDAAARYRARRGRHPPPGFDAWFKFAADRDAIIVEEFFDQIYHDLEPFWSIPARDIRITTAAPSDDPTLKIRDGVATAWVARRGPTAWRADTWSDLVNSITESEDVPDVNMPLNTMDESRLLVPWEDVNRMMKAASTEHHIPLDLVDVIDHFQNATSVDVDEFPKIEWSRDASRIWRLYRATCGPDSPARQVPESQELSPDATEYFPSEWPRESYQGYVANWTTASNPCTHAGLRGLHGTFVQPVSVRISKNLVPLFAGSKTSRHNEVIIPAAMYWANQERYSGGDEHGMPWESKTDGLTWRGVASGGHSDESQWTHFHRHRFVSMTNASTVADAETHDGKSLTFRLPSPELYSIMGKEKVSEWIGSWTDTGFIDLLCAAPETNPFCPYLDPYFKPVEKVPMQDQYRYKFLPDIDGNSYSGRYRAFLLSTSLPIKASIYREWHDFRLFPWLHFVPMDNTFIDFYGILDYFLQRDHAAKHIATNGQEWAQQVLRKEDMQIYMYRLILEWARICSDDRQRIGFVKDL</sequence>